<gene>
    <name evidence="4" type="ORF">DU473_05990</name>
</gene>
<evidence type="ECO:0000313" key="4">
    <source>
        <dbReference type="EMBL" id="TBR80126.1"/>
    </source>
</evidence>
<dbReference type="Pfam" id="PF22506">
    <property type="entry name" value="Cj1289-like_C"/>
    <property type="match status" value="1"/>
</dbReference>
<dbReference type="GO" id="GO:0003755">
    <property type="term" value="F:peptidyl-prolyl cis-trans isomerase activity"/>
    <property type="evidence" value="ECO:0007669"/>
    <property type="project" value="InterPro"/>
</dbReference>
<dbReference type="InterPro" id="IPR046357">
    <property type="entry name" value="PPIase_dom_sf"/>
</dbReference>
<proteinExistence type="predicted"/>
<dbReference type="Gene3D" id="1.10.4030.10">
    <property type="entry name" value="Porin chaperone SurA, peptide-binding domain"/>
    <property type="match status" value="1"/>
</dbReference>
<dbReference type="AlphaFoldDB" id="A0A4Q9JVD5"/>
<name>A0A4Q9JVD5_9BACT</name>
<keyword evidence="4" id="KW-0413">Isomerase</keyword>
<dbReference type="SUPFAM" id="SSF109998">
    <property type="entry name" value="Triger factor/SurA peptide-binding domain-like"/>
    <property type="match status" value="1"/>
</dbReference>
<dbReference type="InterPro" id="IPR055131">
    <property type="entry name" value="Cj1289-like_C"/>
</dbReference>
<keyword evidence="5" id="KW-1185">Reference proteome</keyword>
<sequence length="271" mass="31982">MKKILLTCVFLSNILYANVINAISIIVDKEPITLYEIEQTMKKLNIPRNQALIILVNEKIEQAQIKKFGITINEIDLENSIDKMLAQNHLSLEQFKKELKNKNQNFETFKQDFKKDLEKRKLYEQILTMSKIDYSEEGAKKFFETNKSDFSIFSEIDVNIYNSNDPKILEDIKKSHKILFKRKQAHLNLNNTDPRLLVLLSQVNINDFSPVLNSKNGYELYEVKDKRGEQTPDFDEVKNEVLNAYINKQKQNFIQDYFEKLRSKANIEYIR</sequence>
<feature type="signal peptide" evidence="2">
    <location>
        <begin position="1"/>
        <end position="17"/>
    </location>
</feature>
<feature type="chain" id="PRO_5020657246" evidence="2">
    <location>
        <begin position="18"/>
        <end position="271"/>
    </location>
</feature>
<dbReference type="RefSeq" id="WP_131186707.1">
    <property type="nucleotide sequence ID" value="NZ_CP076657.1"/>
</dbReference>
<evidence type="ECO:0000313" key="5">
    <source>
        <dbReference type="Proteomes" id="UP000292583"/>
    </source>
</evidence>
<dbReference type="PANTHER" id="PTHR47637">
    <property type="entry name" value="CHAPERONE SURA"/>
    <property type="match status" value="1"/>
</dbReference>
<reference evidence="4 5" key="1">
    <citation type="submission" date="2018-07" db="EMBL/GenBank/DDBJ databases">
        <title>Campylobacter zealandensis sp. nov., isolated from birds and water in New Zealand.</title>
        <authorList>
            <person name="Wilkinson D.A."/>
            <person name="Biggs P.J."/>
            <person name="French N.P."/>
            <person name="Midwinter A.C."/>
        </authorList>
    </citation>
    <scope>NUCLEOTIDE SEQUENCE [LARGE SCALE GENOMIC DNA]</scope>
    <source>
        <strain evidence="4 5">B423b</strain>
    </source>
</reference>
<protein>
    <submittedName>
        <fullName evidence="4">Peptidyl-prolyl cis-trans isomerase</fullName>
    </submittedName>
</protein>
<dbReference type="Proteomes" id="UP000292583">
    <property type="component" value="Unassembled WGS sequence"/>
</dbReference>
<organism evidence="4 5">
    <name type="scientific">Campylobacter novaezeelandiae</name>
    <dbReference type="NCBI Taxonomy" id="2267891"/>
    <lineage>
        <taxon>Bacteria</taxon>
        <taxon>Pseudomonadati</taxon>
        <taxon>Campylobacterota</taxon>
        <taxon>Epsilonproteobacteria</taxon>
        <taxon>Campylobacterales</taxon>
        <taxon>Campylobacteraceae</taxon>
        <taxon>Campylobacter</taxon>
    </lineage>
</organism>
<dbReference type="PANTHER" id="PTHR47637:SF1">
    <property type="entry name" value="CHAPERONE SURA"/>
    <property type="match status" value="1"/>
</dbReference>
<dbReference type="Gene3D" id="3.10.50.40">
    <property type="match status" value="1"/>
</dbReference>
<comment type="caution">
    <text evidence="4">The sequence shown here is derived from an EMBL/GenBank/DDBJ whole genome shotgun (WGS) entry which is preliminary data.</text>
</comment>
<keyword evidence="1 2" id="KW-0732">Signal</keyword>
<evidence type="ECO:0000256" key="2">
    <source>
        <dbReference type="SAM" id="SignalP"/>
    </source>
</evidence>
<dbReference type="OrthoDB" id="5345137at2"/>
<dbReference type="EMBL" id="QPGR01000011">
    <property type="protein sequence ID" value="TBR80126.1"/>
    <property type="molecule type" value="Genomic_DNA"/>
</dbReference>
<evidence type="ECO:0000256" key="1">
    <source>
        <dbReference type="ARBA" id="ARBA00022729"/>
    </source>
</evidence>
<feature type="domain" description="Cj1289-like C-terminal" evidence="3">
    <location>
        <begin position="136"/>
        <end position="226"/>
    </location>
</feature>
<evidence type="ECO:0000259" key="3">
    <source>
        <dbReference type="Pfam" id="PF22506"/>
    </source>
</evidence>
<dbReference type="InterPro" id="IPR027304">
    <property type="entry name" value="Trigger_fact/SurA_dom_sf"/>
</dbReference>
<accession>A0A4Q9JVD5</accession>
<dbReference type="InterPro" id="IPR050280">
    <property type="entry name" value="OMP_Chaperone_SurA"/>
</dbReference>